<name>A0A8S5UAZ5_9CAUD</name>
<feature type="domain" description="RNA polymerase sigma factor 70 region 4 type 2" evidence="1">
    <location>
        <begin position="20"/>
        <end position="62"/>
    </location>
</feature>
<accession>A0A8S5UAZ5</accession>
<dbReference type="InterPro" id="IPR016032">
    <property type="entry name" value="Sig_transdc_resp-reg_C-effctor"/>
</dbReference>
<organism evidence="2">
    <name type="scientific">Siphoviridae sp. ct8Cp41</name>
    <dbReference type="NCBI Taxonomy" id="2825358"/>
    <lineage>
        <taxon>Viruses</taxon>
        <taxon>Duplodnaviria</taxon>
        <taxon>Heunggongvirae</taxon>
        <taxon>Uroviricota</taxon>
        <taxon>Caudoviricetes</taxon>
    </lineage>
</organism>
<sequence length="64" mass="7515">MPRYRYSPAQLEKMHGNPWLTDRERAAFELHYRRGWAIEDVAAELDVSRGTVNNDLASIRRKSL</sequence>
<protein>
    <submittedName>
        <fullName evidence="2">Sigma70</fullName>
    </submittedName>
</protein>
<dbReference type="GO" id="GO:0006352">
    <property type="term" value="P:DNA-templated transcription initiation"/>
    <property type="evidence" value="ECO:0007669"/>
    <property type="project" value="InterPro"/>
</dbReference>
<dbReference type="SUPFAM" id="SSF46894">
    <property type="entry name" value="C-terminal effector domain of the bipartite response regulators"/>
    <property type="match status" value="1"/>
</dbReference>
<dbReference type="Pfam" id="PF08281">
    <property type="entry name" value="Sigma70_r4_2"/>
    <property type="match status" value="1"/>
</dbReference>
<dbReference type="InterPro" id="IPR036388">
    <property type="entry name" value="WH-like_DNA-bd_sf"/>
</dbReference>
<dbReference type="EMBL" id="BK016059">
    <property type="protein sequence ID" value="DAF91640.1"/>
    <property type="molecule type" value="Genomic_DNA"/>
</dbReference>
<dbReference type="InterPro" id="IPR013249">
    <property type="entry name" value="RNA_pol_sigma70_r4_t2"/>
</dbReference>
<evidence type="ECO:0000259" key="1">
    <source>
        <dbReference type="Pfam" id="PF08281"/>
    </source>
</evidence>
<proteinExistence type="predicted"/>
<dbReference type="GO" id="GO:0016987">
    <property type="term" value="F:sigma factor activity"/>
    <property type="evidence" value="ECO:0007669"/>
    <property type="project" value="InterPro"/>
</dbReference>
<reference evidence="2" key="1">
    <citation type="journal article" date="2021" name="Proc. Natl. Acad. Sci. U.S.A.">
        <title>A Catalog of Tens of Thousands of Viruses from Human Metagenomes Reveals Hidden Associations with Chronic Diseases.</title>
        <authorList>
            <person name="Tisza M.J."/>
            <person name="Buck C.B."/>
        </authorList>
    </citation>
    <scope>NUCLEOTIDE SEQUENCE</scope>
    <source>
        <strain evidence="2">Ct8Cp41</strain>
    </source>
</reference>
<dbReference type="GO" id="GO:0003677">
    <property type="term" value="F:DNA binding"/>
    <property type="evidence" value="ECO:0007669"/>
    <property type="project" value="InterPro"/>
</dbReference>
<evidence type="ECO:0000313" key="2">
    <source>
        <dbReference type="EMBL" id="DAF91640.1"/>
    </source>
</evidence>
<dbReference type="Gene3D" id="1.10.10.10">
    <property type="entry name" value="Winged helix-like DNA-binding domain superfamily/Winged helix DNA-binding domain"/>
    <property type="match status" value="1"/>
</dbReference>